<feature type="coiled-coil region" evidence="1">
    <location>
        <begin position="44"/>
        <end position="71"/>
    </location>
</feature>
<keyword evidence="5" id="KW-1185">Reference proteome</keyword>
<dbReference type="AlphaFoldDB" id="A0A6J5VXI5"/>
<gene>
    <name evidence="2" type="ORF">CURHAP_LOCUS493</name>
    <name evidence="3" type="ORF">ORAREDHAP_LOCUS516</name>
</gene>
<proteinExistence type="predicted"/>
<evidence type="ECO:0000256" key="1">
    <source>
        <dbReference type="SAM" id="Coils"/>
    </source>
</evidence>
<reference evidence="5" key="1">
    <citation type="journal article" date="2020" name="Genome Biol.">
        <title>Gamete binning: chromosome-level and haplotype-resolved genome assembly enabled by high-throughput single-cell sequencing of gamete genomes.</title>
        <authorList>
            <person name="Campoy J.A."/>
            <person name="Sun H."/>
            <person name="Goel M."/>
            <person name="Jiao W.-B."/>
            <person name="Folz-Donahue K."/>
            <person name="Wang N."/>
            <person name="Rubio M."/>
            <person name="Liu C."/>
            <person name="Kukat C."/>
            <person name="Ruiz D."/>
            <person name="Huettel B."/>
            <person name="Schneeberger K."/>
        </authorList>
    </citation>
    <scope>NUCLEOTIDE SEQUENCE [LARGE SCALE GENOMIC DNA]</scope>
    <source>
        <strain evidence="5">cv. Rojo Pasion</strain>
    </source>
</reference>
<dbReference type="Proteomes" id="UP000507245">
    <property type="component" value="Unassembled WGS sequence"/>
</dbReference>
<sequence>MMGALVAFIGSLDEQRQNVMKLLSVLRGVEAWELSREEQMGQVIERLRVELENERGRNFQLEMELEFLRIQVSGAHSSTGAGID</sequence>
<name>A0A6J5VXI5_PRUAR</name>
<dbReference type="EMBL" id="CAEKDK010000001">
    <property type="protein sequence ID" value="CAB4261685.1"/>
    <property type="molecule type" value="Genomic_DNA"/>
</dbReference>
<organism evidence="3 5">
    <name type="scientific">Prunus armeniaca</name>
    <name type="common">Apricot</name>
    <name type="synonym">Armeniaca vulgaris</name>
    <dbReference type="NCBI Taxonomy" id="36596"/>
    <lineage>
        <taxon>Eukaryota</taxon>
        <taxon>Viridiplantae</taxon>
        <taxon>Streptophyta</taxon>
        <taxon>Embryophyta</taxon>
        <taxon>Tracheophyta</taxon>
        <taxon>Spermatophyta</taxon>
        <taxon>Magnoliopsida</taxon>
        <taxon>eudicotyledons</taxon>
        <taxon>Gunneridae</taxon>
        <taxon>Pentapetalae</taxon>
        <taxon>rosids</taxon>
        <taxon>fabids</taxon>
        <taxon>Rosales</taxon>
        <taxon>Rosaceae</taxon>
        <taxon>Amygdaloideae</taxon>
        <taxon>Amygdaleae</taxon>
        <taxon>Prunus</taxon>
    </lineage>
</organism>
<accession>A0A6J5VXI5</accession>
<evidence type="ECO:0000313" key="4">
    <source>
        <dbReference type="Proteomes" id="UP000507222"/>
    </source>
</evidence>
<evidence type="ECO:0000313" key="3">
    <source>
        <dbReference type="EMBL" id="CAB4292264.1"/>
    </source>
</evidence>
<evidence type="ECO:0000313" key="5">
    <source>
        <dbReference type="Proteomes" id="UP000507245"/>
    </source>
</evidence>
<keyword evidence="1" id="KW-0175">Coiled coil</keyword>
<dbReference type="Proteomes" id="UP000507222">
    <property type="component" value="Unassembled WGS sequence"/>
</dbReference>
<evidence type="ECO:0000313" key="2">
    <source>
        <dbReference type="EMBL" id="CAB4261685.1"/>
    </source>
</evidence>
<reference evidence="3 4" key="2">
    <citation type="submission" date="2020-05" db="EMBL/GenBank/DDBJ databases">
        <authorList>
            <person name="Campoy J."/>
            <person name="Schneeberger K."/>
            <person name="Spophaly S."/>
        </authorList>
    </citation>
    <scope>NUCLEOTIDE SEQUENCE [LARGE SCALE GENOMIC DNA]</scope>
    <source>
        <strain evidence="3">PruArmRojPasFocal</strain>
    </source>
</reference>
<protein>
    <submittedName>
        <fullName evidence="3">Uncharacterized protein</fullName>
    </submittedName>
</protein>
<dbReference type="OrthoDB" id="248923at2759"/>
<dbReference type="EMBL" id="CAEKKB010000001">
    <property type="protein sequence ID" value="CAB4292264.1"/>
    <property type="molecule type" value="Genomic_DNA"/>
</dbReference>